<dbReference type="AlphaFoldDB" id="A0A1G4MIX8"/>
<dbReference type="EMBL" id="LT598491">
    <property type="protein sequence ID" value="SCW03857.1"/>
    <property type="molecule type" value="Genomic_DNA"/>
</dbReference>
<dbReference type="InterPro" id="IPR006175">
    <property type="entry name" value="YjgF/YER057c/UK114"/>
</dbReference>
<dbReference type="GO" id="GO:0005829">
    <property type="term" value="C:cytosol"/>
    <property type="evidence" value="ECO:0007669"/>
    <property type="project" value="TreeGrafter"/>
</dbReference>
<dbReference type="Pfam" id="PF01042">
    <property type="entry name" value="Ribonuc_L-PSP"/>
    <property type="match status" value="1"/>
</dbReference>
<protein>
    <submittedName>
        <fullName evidence="2">LAFE_0H00562g1_1</fullName>
    </submittedName>
</protein>
<evidence type="ECO:0000256" key="1">
    <source>
        <dbReference type="ARBA" id="ARBA00010552"/>
    </source>
</evidence>
<dbReference type="OrthoDB" id="309640at2759"/>
<dbReference type="CDD" id="cd00448">
    <property type="entry name" value="YjgF_YER057c_UK114_family"/>
    <property type="match status" value="1"/>
</dbReference>
<evidence type="ECO:0000313" key="2">
    <source>
        <dbReference type="EMBL" id="SCW03857.1"/>
    </source>
</evidence>
<dbReference type="InterPro" id="IPR035959">
    <property type="entry name" value="RutC-like_sf"/>
</dbReference>
<name>A0A1G4MIX8_LACFM</name>
<dbReference type="SUPFAM" id="SSF55298">
    <property type="entry name" value="YjgF-like"/>
    <property type="match status" value="1"/>
</dbReference>
<sequence length="130" mass="13954">MAKQVQWSEVGPGKGYAILSPAYVASKSNDLVFTSGCVGTDPVTGDLPEDLEKQITNALENLKNVLRASNSSMDKVLKILLFVADPSYANTVNEVYARYFPNAPARSCIVVAFPSPALKVELECIAEANS</sequence>
<dbReference type="PANTHER" id="PTHR11803">
    <property type="entry name" value="2-IMINOBUTANOATE/2-IMINOPROPANOATE DEAMINASE RIDA"/>
    <property type="match status" value="1"/>
</dbReference>
<gene>
    <name evidence="2" type="ORF">LAFE_0H00562G</name>
</gene>
<dbReference type="GO" id="GO:0019239">
    <property type="term" value="F:deaminase activity"/>
    <property type="evidence" value="ECO:0007669"/>
    <property type="project" value="TreeGrafter"/>
</dbReference>
<organism evidence="2 3">
    <name type="scientific">Lachancea fermentati</name>
    <name type="common">Zygosaccharomyces fermentati</name>
    <dbReference type="NCBI Taxonomy" id="4955"/>
    <lineage>
        <taxon>Eukaryota</taxon>
        <taxon>Fungi</taxon>
        <taxon>Dikarya</taxon>
        <taxon>Ascomycota</taxon>
        <taxon>Saccharomycotina</taxon>
        <taxon>Saccharomycetes</taxon>
        <taxon>Saccharomycetales</taxon>
        <taxon>Saccharomycetaceae</taxon>
        <taxon>Lachancea</taxon>
    </lineage>
</organism>
<dbReference type="STRING" id="4955.A0A1G4MIX8"/>
<dbReference type="OMA" id="DEYNTAY"/>
<keyword evidence="3" id="KW-1185">Reference proteome</keyword>
<dbReference type="Proteomes" id="UP000190831">
    <property type="component" value="Chromosome H"/>
</dbReference>
<dbReference type="Gene3D" id="3.30.1330.40">
    <property type="entry name" value="RutC-like"/>
    <property type="match status" value="1"/>
</dbReference>
<proteinExistence type="inferred from homology"/>
<accession>A0A1G4MIX8</accession>
<reference evidence="2 3" key="1">
    <citation type="submission" date="2016-03" db="EMBL/GenBank/DDBJ databases">
        <authorList>
            <person name="Devillers H."/>
        </authorList>
    </citation>
    <scope>NUCLEOTIDE SEQUENCE [LARGE SCALE GENOMIC DNA]</scope>
    <source>
        <strain evidence="2">CBS 6772</strain>
    </source>
</reference>
<comment type="similarity">
    <text evidence="1">Belongs to the RutC family.</text>
</comment>
<dbReference type="PANTHER" id="PTHR11803:SF58">
    <property type="entry name" value="PROTEIN HMF1-RELATED"/>
    <property type="match status" value="1"/>
</dbReference>
<evidence type="ECO:0000313" key="3">
    <source>
        <dbReference type="Proteomes" id="UP000190831"/>
    </source>
</evidence>